<dbReference type="Gene3D" id="3.40.980.10">
    <property type="entry name" value="MoaB/Mog-like domain"/>
    <property type="match status" value="1"/>
</dbReference>
<dbReference type="InterPro" id="IPR038987">
    <property type="entry name" value="MoeA-like"/>
</dbReference>
<dbReference type="Pfam" id="PF00994">
    <property type="entry name" value="MoCF_biosynth"/>
    <property type="match status" value="1"/>
</dbReference>
<reference evidence="3 4" key="1">
    <citation type="submission" date="2017-05" db="EMBL/GenBank/DDBJ databases">
        <title>Vagococcus spp. assemblies.</title>
        <authorList>
            <person name="Gulvik C.A."/>
        </authorList>
    </citation>
    <scope>NUCLEOTIDE SEQUENCE [LARGE SCALE GENOMIC DNA]</scope>
    <source>
        <strain evidence="3 4">LMG 24798</strain>
    </source>
</reference>
<accession>A0A430B2R3</accession>
<dbReference type="GO" id="GO:0006777">
    <property type="term" value="P:Mo-molybdopterin cofactor biosynthetic process"/>
    <property type="evidence" value="ECO:0007669"/>
    <property type="project" value="UniProtKB-UniRule"/>
</dbReference>
<keyword evidence="1" id="KW-0808">Transferase</keyword>
<evidence type="ECO:0000313" key="3">
    <source>
        <dbReference type="EMBL" id="RSU14598.1"/>
    </source>
</evidence>
<dbReference type="EC" id="2.10.1.1" evidence="1"/>
<evidence type="ECO:0000259" key="2">
    <source>
        <dbReference type="SMART" id="SM00852"/>
    </source>
</evidence>
<dbReference type="Proteomes" id="UP000286773">
    <property type="component" value="Unassembled WGS sequence"/>
</dbReference>
<dbReference type="EMBL" id="NGKC01000001">
    <property type="protein sequence ID" value="RSU14598.1"/>
    <property type="molecule type" value="Genomic_DNA"/>
</dbReference>
<proteinExistence type="inferred from homology"/>
<dbReference type="RefSeq" id="WP_126811505.1">
    <property type="nucleotide sequence ID" value="NZ_NGKC01000001.1"/>
</dbReference>
<dbReference type="InterPro" id="IPR036425">
    <property type="entry name" value="MoaB/Mog-like_dom_sf"/>
</dbReference>
<dbReference type="OrthoDB" id="9767940at2"/>
<dbReference type="SMART" id="SM00852">
    <property type="entry name" value="MoCF_biosynth"/>
    <property type="match status" value="1"/>
</dbReference>
<dbReference type="GO" id="GO:0046872">
    <property type="term" value="F:metal ion binding"/>
    <property type="evidence" value="ECO:0007669"/>
    <property type="project" value="UniProtKB-UniRule"/>
</dbReference>
<keyword evidence="1" id="KW-0500">Molybdenum</keyword>
<comment type="caution">
    <text evidence="3">The sequence shown here is derived from an EMBL/GenBank/DDBJ whole genome shotgun (WGS) entry which is preliminary data.</text>
</comment>
<dbReference type="PANTHER" id="PTHR10192">
    <property type="entry name" value="MOLYBDOPTERIN BIOSYNTHESIS PROTEIN"/>
    <property type="match status" value="1"/>
</dbReference>
<organism evidence="3 4">
    <name type="scientific">Vagococcus acidifermentans</name>
    <dbReference type="NCBI Taxonomy" id="564710"/>
    <lineage>
        <taxon>Bacteria</taxon>
        <taxon>Bacillati</taxon>
        <taxon>Bacillota</taxon>
        <taxon>Bacilli</taxon>
        <taxon>Lactobacillales</taxon>
        <taxon>Enterococcaceae</taxon>
        <taxon>Vagococcus</taxon>
    </lineage>
</organism>
<dbReference type="GO" id="GO:0061599">
    <property type="term" value="F:molybdopterin molybdotransferase activity"/>
    <property type="evidence" value="ECO:0007669"/>
    <property type="project" value="UniProtKB-UniRule"/>
</dbReference>
<dbReference type="PANTHER" id="PTHR10192:SF28">
    <property type="entry name" value="MOLYBDOPTERIN MOLYBDENUMTRANSFERASE"/>
    <property type="match status" value="1"/>
</dbReference>
<comment type="similarity">
    <text evidence="1">Belongs to the MoeA family.</text>
</comment>
<feature type="domain" description="MoaB/Mog" evidence="2">
    <location>
        <begin position="174"/>
        <end position="307"/>
    </location>
</feature>
<evidence type="ECO:0000256" key="1">
    <source>
        <dbReference type="RuleBase" id="RU365090"/>
    </source>
</evidence>
<comment type="catalytic activity">
    <reaction evidence="1">
        <text>adenylyl-molybdopterin + molybdate = Mo-molybdopterin + AMP + H(+)</text>
        <dbReference type="Rhea" id="RHEA:35047"/>
        <dbReference type="ChEBI" id="CHEBI:15378"/>
        <dbReference type="ChEBI" id="CHEBI:36264"/>
        <dbReference type="ChEBI" id="CHEBI:62727"/>
        <dbReference type="ChEBI" id="CHEBI:71302"/>
        <dbReference type="ChEBI" id="CHEBI:456215"/>
    </reaction>
</comment>
<name>A0A430B2R3_9ENTE</name>
<evidence type="ECO:0000313" key="4">
    <source>
        <dbReference type="Proteomes" id="UP000286773"/>
    </source>
</evidence>
<keyword evidence="1" id="KW-0460">Magnesium</keyword>
<comment type="pathway">
    <text evidence="1">Cofactor biosynthesis; molybdopterin biosynthesis.</text>
</comment>
<dbReference type="GO" id="GO:0005829">
    <property type="term" value="C:cytosol"/>
    <property type="evidence" value="ECO:0007669"/>
    <property type="project" value="TreeGrafter"/>
</dbReference>
<keyword evidence="1" id="KW-0501">Molybdenum cofactor biosynthesis</keyword>
<dbReference type="UniPathway" id="UPA00344"/>
<comment type="function">
    <text evidence="1">Catalyzes the insertion of molybdate into adenylated molybdopterin with the concomitant release of AMP.</text>
</comment>
<dbReference type="SUPFAM" id="SSF53218">
    <property type="entry name" value="Molybdenum cofactor biosynthesis proteins"/>
    <property type="match status" value="1"/>
</dbReference>
<dbReference type="CDD" id="cd03522">
    <property type="entry name" value="MoeA_like"/>
    <property type="match status" value="1"/>
</dbReference>
<comment type="cofactor">
    <cofactor evidence="1">
        <name>Mg(2+)</name>
        <dbReference type="ChEBI" id="CHEBI:18420"/>
    </cofactor>
</comment>
<gene>
    <name evidence="3" type="ORF">CBF27_01035</name>
</gene>
<keyword evidence="4" id="KW-1185">Reference proteome</keyword>
<keyword evidence="1" id="KW-0479">Metal-binding</keyword>
<protein>
    <recommendedName>
        <fullName evidence="1">Molybdopterin molybdenumtransferase</fullName>
        <ecNumber evidence="1">2.10.1.1</ecNumber>
    </recommendedName>
</protein>
<dbReference type="InterPro" id="IPR001453">
    <property type="entry name" value="MoaB/Mog_dom"/>
</dbReference>
<sequence>MLRRMKTTDAVGHTLCQDLTQIVKDVSKGPLFKRGHILTQEDIPQLLAIGKKHVYVWDGHDDIVHEEDAARFLYQLCAGANIQPTAPSEGKIESLATCDGLLQIDLPRLNHINTYGDMMVATIPTFSPVKKGQRLAATRIIPLFIEQEKLDGVKQLISGQPVLSVTPYTVKRVAVVTTGSEVFNGLIDDTFTPVIQEKLQAFPAEMIAHYTVDDVREDITAAINKALAQGADIILCTGGMSVDPDDLTPGAIKQTGADIISYGTPVFPGAMFLLAYTEAGQVIMGLPGSVMYEKQTVFDMIFPRVMADVAVSAADIAALGHGGLL</sequence>
<dbReference type="AlphaFoldDB" id="A0A430B2R3"/>